<protein>
    <recommendedName>
        <fullName evidence="3">Pentraxin</fullName>
    </recommendedName>
</protein>
<accession>A0ABN9R521</accession>
<dbReference type="InterPro" id="IPR013320">
    <property type="entry name" value="ConA-like_dom_sf"/>
</dbReference>
<gene>
    <name evidence="1" type="ORF">PCOR1329_LOCUS17363</name>
</gene>
<dbReference type="Gene3D" id="2.60.120.200">
    <property type="match status" value="1"/>
</dbReference>
<name>A0ABN9R521_9DINO</name>
<organism evidence="1 2">
    <name type="scientific">Prorocentrum cordatum</name>
    <dbReference type="NCBI Taxonomy" id="2364126"/>
    <lineage>
        <taxon>Eukaryota</taxon>
        <taxon>Sar</taxon>
        <taxon>Alveolata</taxon>
        <taxon>Dinophyceae</taxon>
        <taxon>Prorocentrales</taxon>
        <taxon>Prorocentraceae</taxon>
        <taxon>Prorocentrum</taxon>
    </lineage>
</organism>
<evidence type="ECO:0008006" key="3">
    <source>
        <dbReference type="Google" id="ProtNLM"/>
    </source>
</evidence>
<evidence type="ECO:0000313" key="1">
    <source>
        <dbReference type="EMBL" id="CAK0813441.1"/>
    </source>
</evidence>
<sequence>MLCTASPSGHMRVFKDGALVGENAEGMAPLRQDRPRMILGGHYLYADQEFNGSLSDVKLWNQEVAWPTPPVDECEEDVATAPSEACKVASRSGPEGTPARPL</sequence>
<reference evidence="1" key="1">
    <citation type="submission" date="2023-10" db="EMBL/GenBank/DDBJ databases">
        <authorList>
            <person name="Chen Y."/>
            <person name="Shah S."/>
            <person name="Dougan E. K."/>
            <person name="Thang M."/>
            <person name="Chan C."/>
        </authorList>
    </citation>
    <scope>NUCLEOTIDE SEQUENCE [LARGE SCALE GENOMIC DNA]</scope>
</reference>
<dbReference type="EMBL" id="CAUYUJ010005380">
    <property type="protein sequence ID" value="CAK0813441.1"/>
    <property type="molecule type" value="Genomic_DNA"/>
</dbReference>
<proteinExistence type="predicted"/>
<comment type="caution">
    <text evidence="1">The sequence shown here is derived from an EMBL/GenBank/DDBJ whole genome shotgun (WGS) entry which is preliminary data.</text>
</comment>
<evidence type="ECO:0000313" key="2">
    <source>
        <dbReference type="Proteomes" id="UP001189429"/>
    </source>
</evidence>
<keyword evidence="2" id="KW-1185">Reference proteome</keyword>
<dbReference type="Proteomes" id="UP001189429">
    <property type="component" value="Unassembled WGS sequence"/>
</dbReference>
<dbReference type="SUPFAM" id="SSF49899">
    <property type="entry name" value="Concanavalin A-like lectins/glucanases"/>
    <property type="match status" value="1"/>
</dbReference>